<evidence type="ECO:0000313" key="3">
    <source>
        <dbReference type="Proteomes" id="UP000279259"/>
    </source>
</evidence>
<gene>
    <name evidence="2" type="ORF">EHS25_002328</name>
</gene>
<dbReference type="AlphaFoldDB" id="A0A427YDQ2"/>
<dbReference type="Proteomes" id="UP000279259">
    <property type="component" value="Unassembled WGS sequence"/>
</dbReference>
<protein>
    <submittedName>
        <fullName evidence="2">Uncharacterized protein</fullName>
    </submittedName>
</protein>
<proteinExistence type="predicted"/>
<name>A0A427YDQ2_9TREE</name>
<dbReference type="OrthoDB" id="10325652at2759"/>
<feature type="region of interest" description="Disordered" evidence="1">
    <location>
        <begin position="1"/>
        <end position="25"/>
    </location>
</feature>
<organism evidence="2 3">
    <name type="scientific">Saitozyma podzolica</name>
    <dbReference type="NCBI Taxonomy" id="1890683"/>
    <lineage>
        <taxon>Eukaryota</taxon>
        <taxon>Fungi</taxon>
        <taxon>Dikarya</taxon>
        <taxon>Basidiomycota</taxon>
        <taxon>Agaricomycotina</taxon>
        <taxon>Tremellomycetes</taxon>
        <taxon>Tremellales</taxon>
        <taxon>Trimorphomycetaceae</taxon>
        <taxon>Saitozyma</taxon>
    </lineage>
</organism>
<keyword evidence="3" id="KW-1185">Reference proteome</keyword>
<comment type="caution">
    <text evidence="2">The sequence shown here is derived from an EMBL/GenBank/DDBJ whole genome shotgun (WGS) entry which is preliminary data.</text>
</comment>
<evidence type="ECO:0000256" key="1">
    <source>
        <dbReference type="SAM" id="MobiDB-lite"/>
    </source>
</evidence>
<dbReference type="EMBL" id="RSCD01000014">
    <property type="protein sequence ID" value="RSH89216.1"/>
    <property type="molecule type" value="Genomic_DNA"/>
</dbReference>
<evidence type="ECO:0000313" key="2">
    <source>
        <dbReference type="EMBL" id="RSH89216.1"/>
    </source>
</evidence>
<accession>A0A427YDQ2</accession>
<reference evidence="2 3" key="1">
    <citation type="submission" date="2018-11" db="EMBL/GenBank/DDBJ databases">
        <title>Genome sequence of Saitozyma podzolica DSM 27192.</title>
        <authorList>
            <person name="Aliyu H."/>
            <person name="Gorte O."/>
            <person name="Ochsenreither K."/>
        </authorList>
    </citation>
    <scope>NUCLEOTIDE SEQUENCE [LARGE SCALE GENOMIC DNA]</scope>
    <source>
        <strain evidence="2 3">DSM 27192</strain>
    </source>
</reference>
<sequence>MSEGPRQAEVTRARRPQSTAAQEGAPNAITYVVTEANTYDKSQAEYDDDLKLIGRAFRNTDIPFDPSVEFEFEIDNTRRTITYVSDDSTLIMSWDDPSETRRVIVSPPVSPTDTTSTRRRSGIDEALASTTASRRYQLGRSNTDPGYLDRESLLDIALDKIRSERLTEGASLTVQSGRSFLEYDVARDAGRIGVESRLGVTNFDMKRSEVDAIKEAMREAGWRIA</sequence>